<name>A0A0S4QWF3_9ACTN</name>
<evidence type="ECO:0000259" key="1">
    <source>
        <dbReference type="Pfam" id="PF13577"/>
    </source>
</evidence>
<organism evidence="2 3">
    <name type="scientific">Parafrankia irregularis</name>
    <dbReference type="NCBI Taxonomy" id="795642"/>
    <lineage>
        <taxon>Bacteria</taxon>
        <taxon>Bacillati</taxon>
        <taxon>Actinomycetota</taxon>
        <taxon>Actinomycetes</taxon>
        <taxon>Frankiales</taxon>
        <taxon>Frankiaceae</taxon>
        <taxon>Parafrankia</taxon>
    </lineage>
</organism>
<proteinExistence type="predicted"/>
<sequence length="141" mass="15965">MASSGTAKKVPVEDVLTVQDIFARYCWYVDENLGEEWSELYTKDGVFEGTRPEPVIGREALAKVPGELNAFFDGRLRHQLSNLFVEYGDDSETLVARFYNQIAAWNDGTKFVMLAVSTALLVRDDPGSTWRIQRNTIRALQ</sequence>
<dbReference type="Gene3D" id="3.10.450.50">
    <property type="match status" value="1"/>
</dbReference>
<dbReference type="Pfam" id="PF13577">
    <property type="entry name" value="SnoaL_4"/>
    <property type="match status" value="1"/>
</dbReference>
<dbReference type="EMBL" id="FAOZ01000026">
    <property type="protein sequence ID" value="CUU59314.1"/>
    <property type="molecule type" value="Genomic_DNA"/>
</dbReference>
<gene>
    <name evidence="2" type="ORF">Ga0074812_12691</name>
</gene>
<reference evidence="3" key="1">
    <citation type="submission" date="2015-11" db="EMBL/GenBank/DDBJ databases">
        <authorList>
            <person name="Varghese N."/>
        </authorList>
    </citation>
    <scope>NUCLEOTIDE SEQUENCE [LARGE SCALE GENOMIC DNA]</scope>
    <source>
        <strain evidence="3">DSM 45899</strain>
    </source>
</reference>
<feature type="domain" description="SnoaL-like" evidence="1">
    <location>
        <begin position="12"/>
        <end position="134"/>
    </location>
</feature>
<dbReference type="RefSeq" id="WP_091283303.1">
    <property type="nucleotide sequence ID" value="NZ_FAOZ01000026.1"/>
</dbReference>
<dbReference type="InterPro" id="IPR032710">
    <property type="entry name" value="NTF2-like_dom_sf"/>
</dbReference>
<protein>
    <submittedName>
        <fullName evidence="2">SnoaL-like domain-containing protein</fullName>
    </submittedName>
</protein>
<dbReference type="CDD" id="cd00531">
    <property type="entry name" value="NTF2_like"/>
    <property type="match status" value="1"/>
</dbReference>
<evidence type="ECO:0000313" key="2">
    <source>
        <dbReference type="EMBL" id="CUU59314.1"/>
    </source>
</evidence>
<accession>A0A0S4QWF3</accession>
<dbReference type="AlphaFoldDB" id="A0A0S4QWF3"/>
<dbReference type="SUPFAM" id="SSF54427">
    <property type="entry name" value="NTF2-like"/>
    <property type="match status" value="1"/>
</dbReference>
<dbReference type="Proteomes" id="UP000198802">
    <property type="component" value="Unassembled WGS sequence"/>
</dbReference>
<evidence type="ECO:0000313" key="3">
    <source>
        <dbReference type="Proteomes" id="UP000198802"/>
    </source>
</evidence>
<dbReference type="InterPro" id="IPR037401">
    <property type="entry name" value="SnoaL-like"/>
</dbReference>
<keyword evidence="3" id="KW-1185">Reference proteome</keyword>